<feature type="domain" description="Pyrroline-5-carboxylate reductase dimerisation" evidence="7">
    <location>
        <begin position="165"/>
        <end position="260"/>
    </location>
</feature>
<keyword evidence="3 4" id="KW-0560">Oxidoreductase</keyword>
<dbReference type="InterPro" id="IPR029036">
    <property type="entry name" value="P5CR_dimer"/>
</dbReference>
<evidence type="ECO:0000256" key="5">
    <source>
        <dbReference type="PIRSR" id="PIRSR000193-1"/>
    </source>
</evidence>
<dbReference type="EMBL" id="AP028056">
    <property type="protein sequence ID" value="BEH01484.1"/>
    <property type="molecule type" value="Genomic_DNA"/>
</dbReference>
<dbReference type="AlphaFoldDB" id="A0AAN0MFM2"/>
<keyword evidence="2 4" id="KW-0521">NADP</keyword>
<evidence type="ECO:0000256" key="4">
    <source>
        <dbReference type="HAMAP-Rule" id="MF_01925"/>
    </source>
</evidence>
<dbReference type="Gene3D" id="3.40.50.720">
    <property type="entry name" value="NAD(P)-binding Rossmann-like Domain"/>
    <property type="match status" value="1"/>
</dbReference>
<comment type="subcellular location">
    <subcellularLocation>
        <location evidence="4">Cytoplasm</location>
    </subcellularLocation>
</comment>
<comment type="catalytic activity">
    <reaction evidence="4">
        <text>L-proline + NADP(+) = (S)-1-pyrroline-5-carboxylate + NADPH + 2 H(+)</text>
        <dbReference type="Rhea" id="RHEA:14109"/>
        <dbReference type="ChEBI" id="CHEBI:15378"/>
        <dbReference type="ChEBI" id="CHEBI:17388"/>
        <dbReference type="ChEBI" id="CHEBI:57783"/>
        <dbReference type="ChEBI" id="CHEBI:58349"/>
        <dbReference type="ChEBI" id="CHEBI:60039"/>
        <dbReference type="EC" id="1.5.1.2"/>
    </reaction>
</comment>
<dbReference type="InterPro" id="IPR008927">
    <property type="entry name" value="6-PGluconate_DH-like_C_sf"/>
</dbReference>
<sequence>MNGTWQGPIAIIGAGQLGSSLLEGLVRLGVEPSTIHAATRTPAHAEHLAERFGVIPADAASAAAQASSIIIISVRPDQVVNALDEIHDQIQPGAIVVSMAANPDLATLAAHLPPGTPLVRVMPNPAMAVNASLTGICPADDCPPAAVAKVRALFSEFGSLVDVPESQIGLIGSLAGHGQAVVYYVADAMVQWGVLEGFSRAQARTIVAGAIAGASKVLNETTASPNALQNRVTTPGGSTVKAMTELDAQGVRAAVIECMDGGRYARR</sequence>
<dbReference type="SUPFAM" id="SSF51735">
    <property type="entry name" value="NAD(P)-binding Rossmann-fold domains"/>
    <property type="match status" value="1"/>
</dbReference>
<accession>A0AAN0MFM2</accession>
<dbReference type="PANTHER" id="PTHR11645">
    <property type="entry name" value="PYRROLINE-5-CARBOXYLATE REDUCTASE"/>
    <property type="match status" value="1"/>
</dbReference>
<comment type="similarity">
    <text evidence="1 4">Belongs to the pyrroline-5-carboxylate reductase family.</text>
</comment>
<evidence type="ECO:0000256" key="2">
    <source>
        <dbReference type="ARBA" id="ARBA00022857"/>
    </source>
</evidence>
<dbReference type="GO" id="GO:0005737">
    <property type="term" value="C:cytoplasm"/>
    <property type="evidence" value="ECO:0007669"/>
    <property type="project" value="UniProtKB-SubCell"/>
</dbReference>
<evidence type="ECO:0000256" key="3">
    <source>
        <dbReference type="ARBA" id="ARBA00023002"/>
    </source>
</evidence>
<comment type="function">
    <text evidence="4">Catalyzes the reduction of 1-pyrroline-5-carboxylate (PCA) to L-proline.</text>
</comment>
<dbReference type="RefSeq" id="WP_286267742.1">
    <property type="nucleotide sequence ID" value="NZ_AP028056.1"/>
</dbReference>
<dbReference type="GO" id="GO:0004735">
    <property type="term" value="F:pyrroline-5-carboxylate reductase activity"/>
    <property type="evidence" value="ECO:0007669"/>
    <property type="project" value="UniProtKB-UniRule"/>
</dbReference>
<comment type="catalytic activity">
    <reaction evidence="4">
        <text>L-proline + NAD(+) = (S)-1-pyrroline-5-carboxylate + NADH + 2 H(+)</text>
        <dbReference type="Rhea" id="RHEA:14105"/>
        <dbReference type="ChEBI" id="CHEBI:15378"/>
        <dbReference type="ChEBI" id="CHEBI:17388"/>
        <dbReference type="ChEBI" id="CHEBI:57540"/>
        <dbReference type="ChEBI" id="CHEBI:57945"/>
        <dbReference type="ChEBI" id="CHEBI:60039"/>
        <dbReference type="EC" id="1.5.1.2"/>
    </reaction>
</comment>
<dbReference type="PIRSF" id="PIRSF000193">
    <property type="entry name" value="Pyrrol-5-carb_rd"/>
    <property type="match status" value="1"/>
</dbReference>
<keyword evidence="9" id="KW-1185">Reference proteome</keyword>
<dbReference type="Pfam" id="PF03807">
    <property type="entry name" value="F420_oxidored"/>
    <property type="match status" value="1"/>
</dbReference>
<comment type="pathway">
    <text evidence="4">Amino-acid biosynthesis; L-proline biosynthesis; L-proline from L-glutamate 5-semialdehyde: step 1/1.</text>
</comment>
<dbReference type="Gene3D" id="1.10.3730.10">
    <property type="entry name" value="ProC C-terminal domain-like"/>
    <property type="match status" value="1"/>
</dbReference>
<reference evidence="8" key="1">
    <citation type="journal article" date="2024" name="Int. J. Syst. Evol. Microbiol.">
        <title>Brooklawnia propionicigenes sp. nov., a facultatively anaerobic, propionate-producing bacterium isolated from a methanogenic reactor treating waste from cattle farms.</title>
        <authorList>
            <person name="Akita Y."/>
            <person name="Ueki A."/>
            <person name="Tonouchi A."/>
            <person name="Sugawara Y."/>
            <person name="Honma S."/>
            <person name="Kaku N."/>
            <person name="Ueki K."/>
        </authorList>
    </citation>
    <scope>NUCLEOTIDE SEQUENCE</scope>
    <source>
        <strain evidence="8">SH051</strain>
    </source>
</reference>
<dbReference type="SUPFAM" id="SSF48179">
    <property type="entry name" value="6-phosphogluconate dehydrogenase C-terminal domain-like"/>
    <property type="match status" value="1"/>
</dbReference>
<evidence type="ECO:0000313" key="9">
    <source>
        <dbReference type="Proteomes" id="UP001431656"/>
    </source>
</evidence>
<feature type="binding site" evidence="5">
    <location>
        <position position="39"/>
    </location>
    <ligand>
        <name>NADP(+)</name>
        <dbReference type="ChEBI" id="CHEBI:58349"/>
    </ligand>
</feature>
<dbReference type="GO" id="GO:0055129">
    <property type="term" value="P:L-proline biosynthetic process"/>
    <property type="evidence" value="ECO:0007669"/>
    <property type="project" value="UniProtKB-UniRule"/>
</dbReference>
<evidence type="ECO:0000259" key="6">
    <source>
        <dbReference type="Pfam" id="PF03807"/>
    </source>
</evidence>
<evidence type="ECO:0000313" key="8">
    <source>
        <dbReference type="EMBL" id="BEH01484.1"/>
    </source>
</evidence>
<keyword evidence="4" id="KW-0963">Cytoplasm</keyword>
<dbReference type="InterPro" id="IPR036291">
    <property type="entry name" value="NAD(P)-bd_dom_sf"/>
</dbReference>
<evidence type="ECO:0000256" key="1">
    <source>
        <dbReference type="ARBA" id="ARBA00005525"/>
    </source>
</evidence>
<dbReference type="KEGG" id="broo:brsh051_07650"/>
<protein>
    <recommendedName>
        <fullName evidence="4">Pyrroline-5-carboxylate reductase</fullName>
        <shortName evidence="4">P5C reductase</shortName>
        <shortName evidence="4">P5CR</shortName>
        <ecNumber evidence="4">1.5.1.2</ecNumber>
    </recommendedName>
    <alternativeName>
        <fullName evidence="4">PCA reductase</fullName>
    </alternativeName>
</protein>
<gene>
    <name evidence="8" type="primary">proC_1</name>
    <name evidence="4" type="synonym">proC</name>
    <name evidence="8" type="ORF">brsh051_07650</name>
</gene>
<dbReference type="Pfam" id="PF14748">
    <property type="entry name" value="P5CR_dimer"/>
    <property type="match status" value="1"/>
</dbReference>
<organism evidence="8 9">
    <name type="scientific">Brooklawnia propionicigenes</name>
    <dbReference type="NCBI Taxonomy" id="3041175"/>
    <lineage>
        <taxon>Bacteria</taxon>
        <taxon>Bacillati</taxon>
        <taxon>Actinomycetota</taxon>
        <taxon>Actinomycetes</taxon>
        <taxon>Propionibacteriales</taxon>
        <taxon>Propionibacteriaceae</taxon>
        <taxon>Brooklawnia</taxon>
    </lineage>
</organism>
<dbReference type="InterPro" id="IPR028939">
    <property type="entry name" value="P5C_Rdtase_cat_N"/>
</dbReference>
<name>A0AAN0MFM2_9ACTN</name>
<proteinExistence type="inferred from homology"/>
<feature type="binding site" evidence="5">
    <location>
        <begin position="12"/>
        <end position="17"/>
    </location>
    <ligand>
        <name>NADP(+)</name>
        <dbReference type="ChEBI" id="CHEBI:58349"/>
    </ligand>
</feature>
<dbReference type="Proteomes" id="UP001431656">
    <property type="component" value="Chromosome"/>
</dbReference>
<dbReference type="PANTHER" id="PTHR11645:SF0">
    <property type="entry name" value="PYRROLINE-5-CARBOXYLATE REDUCTASE 3"/>
    <property type="match status" value="1"/>
</dbReference>
<feature type="domain" description="Pyrroline-5-carboxylate reductase catalytic N-terminal" evidence="6">
    <location>
        <begin position="9"/>
        <end position="101"/>
    </location>
</feature>
<keyword evidence="4" id="KW-0641">Proline biosynthesis</keyword>
<dbReference type="EC" id="1.5.1.2" evidence="4"/>
<dbReference type="HAMAP" id="MF_01925">
    <property type="entry name" value="P5C_reductase"/>
    <property type="match status" value="1"/>
</dbReference>
<dbReference type="InterPro" id="IPR000304">
    <property type="entry name" value="Pyrroline-COOH_reductase"/>
</dbReference>
<keyword evidence="4" id="KW-0028">Amino-acid biosynthesis</keyword>
<evidence type="ECO:0000259" key="7">
    <source>
        <dbReference type="Pfam" id="PF14748"/>
    </source>
</evidence>